<proteinExistence type="predicted"/>
<gene>
    <name evidence="2" type="ORF">FHP88_10200</name>
</gene>
<dbReference type="RefSeq" id="WP_144358943.1">
    <property type="nucleotide sequence ID" value="NZ_VMNH01000010.1"/>
</dbReference>
<dbReference type="AlphaFoldDB" id="A0A558DMY9"/>
<keyword evidence="3" id="KW-1185">Reference proteome</keyword>
<dbReference type="EMBL" id="VMNH01000010">
    <property type="protein sequence ID" value="TVO74857.1"/>
    <property type="molecule type" value="Genomic_DNA"/>
</dbReference>
<name>A0A558DMY9_9GAMM</name>
<comment type="caution">
    <text evidence="2">The sequence shown here is derived from an EMBL/GenBank/DDBJ whole genome shotgun (WGS) entry which is preliminary data.</text>
</comment>
<dbReference type="Proteomes" id="UP000316649">
    <property type="component" value="Unassembled WGS sequence"/>
</dbReference>
<accession>A0A558DMY9</accession>
<feature type="compositionally biased region" description="Acidic residues" evidence="1">
    <location>
        <begin position="8"/>
        <end position="17"/>
    </location>
</feature>
<protein>
    <submittedName>
        <fullName evidence="2">Uncharacterized protein</fullName>
    </submittedName>
</protein>
<evidence type="ECO:0000313" key="3">
    <source>
        <dbReference type="Proteomes" id="UP000316649"/>
    </source>
</evidence>
<reference evidence="2 3" key="1">
    <citation type="submission" date="2019-07" db="EMBL/GenBank/DDBJ databases">
        <title>The pathways for chlorine oxyanion respiration interact through the shared metabolite chlorate.</title>
        <authorList>
            <person name="Barnum T.P."/>
            <person name="Cheng Y."/>
            <person name="Hill K.A."/>
            <person name="Lucas L.N."/>
            <person name="Carlson H.K."/>
            <person name="Coates J.D."/>
        </authorList>
    </citation>
    <scope>NUCLEOTIDE SEQUENCE [LARGE SCALE GENOMIC DNA]</scope>
    <source>
        <strain evidence="2 3">BK-1</strain>
    </source>
</reference>
<organism evidence="2 3">
    <name type="scientific">Sedimenticola selenatireducens</name>
    <dbReference type="NCBI Taxonomy" id="191960"/>
    <lineage>
        <taxon>Bacteria</taxon>
        <taxon>Pseudomonadati</taxon>
        <taxon>Pseudomonadota</taxon>
        <taxon>Gammaproteobacteria</taxon>
        <taxon>Chromatiales</taxon>
        <taxon>Sedimenticolaceae</taxon>
        <taxon>Sedimenticola</taxon>
    </lineage>
</organism>
<evidence type="ECO:0000313" key="2">
    <source>
        <dbReference type="EMBL" id="TVO74857.1"/>
    </source>
</evidence>
<feature type="compositionally biased region" description="Basic and acidic residues" evidence="1">
    <location>
        <begin position="18"/>
        <end position="45"/>
    </location>
</feature>
<evidence type="ECO:0000256" key="1">
    <source>
        <dbReference type="SAM" id="MobiDB-lite"/>
    </source>
</evidence>
<feature type="region of interest" description="Disordered" evidence="1">
    <location>
        <begin position="1"/>
        <end position="62"/>
    </location>
</feature>
<sequence length="62" mass="7303">MSRRSDRDEFDDLDEWAEVVHHKNRKQSDGVRTKRPTTKEKEGSARKPGSPRRQGNKHPETF</sequence>